<sequence>MEEDEQIQALMVEQDSLLKHLKVLLQRVKALMVSLEKYQVKQPMCMGSSCCRHLDDTSSHRP</sequence>
<keyword evidence="2" id="KW-1185">Reference proteome</keyword>
<reference evidence="1 2" key="1">
    <citation type="submission" date="2022-04" db="EMBL/GenBank/DDBJ databases">
        <title>Positive selection, recombination, and allopatry shape intraspecific diversity of widespread and dominant cyanobacteria.</title>
        <authorList>
            <person name="Wei J."/>
            <person name="Shu W."/>
            <person name="Hu C."/>
        </authorList>
    </citation>
    <scope>NUCLEOTIDE SEQUENCE [LARGE SCALE GENOMIC DNA]</scope>
    <source>
        <strain evidence="1 2">AS-A4</strain>
    </source>
</reference>
<accession>A0ABV0KUK0</accession>
<organism evidence="1 2">
    <name type="scientific">Stenomitos frigidus AS-A4</name>
    <dbReference type="NCBI Taxonomy" id="2933935"/>
    <lineage>
        <taxon>Bacteria</taxon>
        <taxon>Bacillati</taxon>
        <taxon>Cyanobacteriota</taxon>
        <taxon>Cyanophyceae</taxon>
        <taxon>Leptolyngbyales</taxon>
        <taxon>Leptolyngbyaceae</taxon>
        <taxon>Stenomitos</taxon>
    </lineage>
</organism>
<comment type="caution">
    <text evidence="1">The sequence shown here is derived from an EMBL/GenBank/DDBJ whole genome shotgun (WGS) entry which is preliminary data.</text>
</comment>
<dbReference type="Proteomes" id="UP001476950">
    <property type="component" value="Unassembled WGS sequence"/>
</dbReference>
<protein>
    <submittedName>
        <fullName evidence="1">Uncharacterized protein</fullName>
    </submittedName>
</protein>
<name>A0ABV0KUK0_9CYAN</name>
<evidence type="ECO:0000313" key="1">
    <source>
        <dbReference type="EMBL" id="MEP1061950.1"/>
    </source>
</evidence>
<proteinExistence type="predicted"/>
<evidence type="ECO:0000313" key="2">
    <source>
        <dbReference type="Proteomes" id="UP001476950"/>
    </source>
</evidence>
<dbReference type="RefSeq" id="WP_190455535.1">
    <property type="nucleotide sequence ID" value="NZ_JAMPLM010000048.1"/>
</dbReference>
<dbReference type="EMBL" id="JAMPLM010000048">
    <property type="protein sequence ID" value="MEP1061950.1"/>
    <property type="molecule type" value="Genomic_DNA"/>
</dbReference>
<gene>
    <name evidence="1" type="ORF">NDI38_26610</name>
</gene>